<evidence type="ECO:0000313" key="9">
    <source>
        <dbReference type="Proteomes" id="UP001408789"/>
    </source>
</evidence>
<evidence type="ECO:0000256" key="6">
    <source>
        <dbReference type="SAM" id="MobiDB-lite"/>
    </source>
</evidence>
<feature type="region of interest" description="Disordered" evidence="6">
    <location>
        <begin position="316"/>
        <end position="343"/>
    </location>
</feature>
<proteinExistence type="inferred from homology"/>
<dbReference type="GO" id="GO:0006352">
    <property type="term" value="P:DNA-templated transcription initiation"/>
    <property type="evidence" value="ECO:0007669"/>
    <property type="project" value="InterPro"/>
</dbReference>
<sequence length="656" mass="73832">MSQVAMSMQNADKSPAKNIGLTLPADESQLQRTGNQQAMTTGQPANTMNRSARQVPFAHLIPAIEAQLDKDRAKQLQSLYAQLQSNNINKEEFVLQMRSLVGDHIIKKTVYKFEQGQMMENTSNQPAQITAKPSSLPMDNNAQKPRLSEHQPDAHEVHKSSKVIAIKQEWDQPFSVQGLGEQYQQEHTPFTQLSVSNYGNTGGSYSSPDMVMSSQSFNLQTNDFTSSLGLQQSSWQPLMHRDQSLMSSMAYIKQEPLDYMNDQQHNYQTSVPQGLSSFSLFESSEEESFEMMSSRPGFLTSMNAREPITVTAQLERQNASAGNSSLAVGGNTKSPQKSPTDGQKKTLEILVYALRKKQKVSGAFSHQSMERLNDVTAVSGVNLWEKEESFFSGSKEDSQVSEASRKVIQEEDRLVLQNTPLQKKLSEITVKRGAKNRSSDVEPCLSPLHDHDGDVEILDPKQERCELDENVPPLSESVENLSSPCIICVQGYKVKRENATILEAIFKKHGDIATNCIFKTSSARTYHLEVICEVVKRIQTKDMIEIWEDIESQVSDAEAANINVSWIRAHFEAIQKSKETNENHSLLVETKENTIFVKQAAQMDLRKRSRELVAAQERFKEAERCVRVLDLVEKNLNDRILESKSKIDTWVKHSVV</sequence>
<evidence type="ECO:0000256" key="5">
    <source>
        <dbReference type="ARBA" id="ARBA00023242"/>
    </source>
</evidence>
<keyword evidence="3" id="KW-0805">Transcription regulation</keyword>
<dbReference type="AlphaFoldDB" id="A0AAP0D4K0"/>
<feature type="domain" description="RST" evidence="7">
    <location>
        <begin position="48"/>
        <end position="119"/>
    </location>
</feature>
<dbReference type="InterPro" id="IPR007942">
    <property type="entry name" value="PLipase-like"/>
</dbReference>
<dbReference type="PANTHER" id="PTHR35358:SF18">
    <property type="entry name" value="PHOSPHOLIPASE-LIKE PROTEIN-RELATED"/>
    <property type="match status" value="1"/>
</dbReference>
<dbReference type="InterPro" id="IPR022003">
    <property type="entry name" value="RST"/>
</dbReference>
<dbReference type="Pfam" id="PF05278">
    <property type="entry name" value="PEARLI-4"/>
    <property type="match status" value="1"/>
</dbReference>
<evidence type="ECO:0000313" key="8">
    <source>
        <dbReference type="EMBL" id="KAK9066050.1"/>
    </source>
</evidence>
<accession>A0AAP0D4K0</accession>
<evidence type="ECO:0000256" key="3">
    <source>
        <dbReference type="ARBA" id="ARBA00023015"/>
    </source>
</evidence>
<dbReference type="Proteomes" id="UP001408789">
    <property type="component" value="Unassembled WGS sequence"/>
</dbReference>
<organism evidence="8 9">
    <name type="scientific">Deinandra increscens subsp. villosa</name>
    <dbReference type="NCBI Taxonomy" id="3103831"/>
    <lineage>
        <taxon>Eukaryota</taxon>
        <taxon>Viridiplantae</taxon>
        <taxon>Streptophyta</taxon>
        <taxon>Embryophyta</taxon>
        <taxon>Tracheophyta</taxon>
        <taxon>Spermatophyta</taxon>
        <taxon>Magnoliopsida</taxon>
        <taxon>eudicotyledons</taxon>
        <taxon>Gunneridae</taxon>
        <taxon>Pentapetalae</taxon>
        <taxon>asterids</taxon>
        <taxon>campanulids</taxon>
        <taxon>Asterales</taxon>
        <taxon>Asteraceae</taxon>
        <taxon>Asteroideae</taxon>
        <taxon>Heliantheae alliance</taxon>
        <taxon>Madieae</taxon>
        <taxon>Madiinae</taxon>
        <taxon>Deinandra</taxon>
    </lineage>
</organism>
<evidence type="ECO:0000256" key="2">
    <source>
        <dbReference type="ARBA" id="ARBA00006178"/>
    </source>
</evidence>
<protein>
    <recommendedName>
        <fullName evidence="7">RST domain-containing protein</fullName>
    </recommendedName>
</protein>
<dbReference type="InterPro" id="IPR007900">
    <property type="entry name" value="TAF4_C"/>
</dbReference>
<feature type="region of interest" description="Disordered" evidence="6">
    <location>
        <begin position="123"/>
        <end position="154"/>
    </location>
</feature>
<evidence type="ECO:0000259" key="7">
    <source>
        <dbReference type="PROSITE" id="PS51879"/>
    </source>
</evidence>
<comment type="subcellular location">
    <subcellularLocation>
        <location evidence="1">Nucleus</location>
    </subcellularLocation>
</comment>
<comment type="caution">
    <text evidence="8">The sequence shown here is derived from an EMBL/GenBank/DDBJ whole genome shotgun (WGS) entry which is preliminary data.</text>
</comment>
<comment type="similarity">
    <text evidence="2">Belongs to the TAF4 family.</text>
</comment>
<feature type="compositionally biased region" description="Polar residues" evidence="6">
    <location>
        <begin position="316"/>
        <end position="341"/>
    </location>
</feature>
<dbReference type="Pfam" id="PF12174">
    <property type="entry name" value="RST"/>
    <property type="match status" value="1"/>
</dbReference>
<dbReference type="PROSITE" id="PS51879">
    <property type="entry name" value="RST"/>
    <property type="match status" value="1"/>
</dbReference>
<feature type="compositionally biased region" description="Polar residues" evidence="6">
    <location>
        <begin position="123"/>
        <end position="143"/>
    </location>
</feature>
<gene>
    <name evidence="8" type="ORF">SSX86_015452</name>
</gene>
<evidence type="ECO:0000256" key="1">
    <source>
        <dbReference type="ARBA" id="ARBA00004123"/>
    </source>
</evidence>
<keyword evidence="9" id="KW-1185">Reference proteome</keyword>
<keyword evidence="5" id="KW-0539">Nucleus</keyword>
<dbReference type="EMBL" id="JBCNJP010000016">
    <property type="protein sequence ID" value="KAK9066050.1"/>
    <property type="molecule type" value="Genomic_DNA"/>
</dbReference>
<reference evidence="8 9" key="1">
    <citation type="submission" date="2024-04" db="EMBL/GenBank/DDBJ databases">
        <title>The reference genome of an endangered Asteraceae, Deinandra increscens subsp. villosa, native to the Central Coast of California.</title>
        <authorList>
            <person name="Guilliams M."/>
            <person name="Hasenstab-Lehman K."/>
            <person name="Meyer R."/>
            <person name="Mcevoy S."/>
        </authorList>
    </citation>
    <scope>NUCLEOTIDE SEQUENCE [LARGE SCALE GENOMIC DNA]</scope>
    <source>
        <tissue evidence="8">Leaf</tissue>
    </source>
</reference>
<dbReference type="PANTHER" id="PTHR35358">
    <property type="entry name" value="OS06G0711100 PROTEIN"/>
    <property type="match status" value="1"/>
</dbReference>
<keyword evidence="4" id="KW-0804">Transcription</keyword>
<dbReference type="GO" id="GO:0005669">
    <property type="term" value="C:transcription factor TFIID complex"/>
    <property type="evidence" value="ECO:0007669"/>
    <property type="project" value="InterPro"/>
</dbReference>
<dbReference type="Pfam" id="PF05236">
    <property type="entry name" value="TAF4"/>
    <property type="match status" value="1"/>
</dbReference>
<name>A0AAP0D4K0_9ASTR</name>
<evidence type="ECO:0000256" key="4">
    <source>
        <dbReference type="ARBA" id="ARBA00023163"/>
    </source>
</evidence>